<dbReference type="Pfam" id="PF07814">
    <property type="entry name" value="WAPL"/>
    <property type="match status" value="1"/>
</dbReference>
<dbReference type="Proteomes" id="UP001050691">
    <property type="component" value="Unassembled WGS sequence"/>
</dbReference>
<dbReference type="Gene3D" id="1.25.10.10">
    <property type="entry name" value="Leucine-rich Repeat Variant"/>
    <property type="match status" value="1"/>
</dbReference>
<feature type="region of interest" description="Disordered" evidence="2">
    <location>
        <begin position="1"/>
        <end position="36"/>
    </location>
</feature>
<gene>
    <name evidence="4" type="ORF">Clacol_004730</name>
</gene>
<dbReference type="InterPro" id="IPR011989">
    <property type="entry name" value="ARM-like"/>
</dbReference>
<comment type="similarity">
    <text evidence="1">Belongs to the WAPL family.</text>
</comment>
<reference evidence="4" key="1">
    <citation type="submission" date="2021-10" db="EMBL/GenBank/DDBJ databases">
        <title>De novo Genome Assembly of Clathrus columnatus (Basidiomycota, Fungi) Using Illumina and Nanopore Sequence Data.</title>
        <authorList>
            <person name="Ogiso-Tanaka E."/>
            <person name="Itagaki H."/>
            <person name="Hosoya T."/>
            <person name="Hosaka K."/>
        </authorList>
    </citation>
    <scope>NUCLEOTIDE SEQUENCE</scope>
    <source>
        <strain evidence="4">MO-923</strain>
    </source>
</reference>
<dbReference type="AlphaFoldDB" id="A0AAV5ABA9"/>
<feature type="region of interest" description="Disordered" evidence="2">
    <location>
        <begin position="137"/>
        <end position="160"/>
    </location>
</feature>
<feature type="domain" description="Wings apart-like protein C-terminal" evidence="3">
    <location>
        <begin position="187"/>
        <end position="510"/>
    </location>
</feature>
<dbReference type="InterPro" id="IPR039874">
    <property type="entry name" value="WAPL"/>
</dbReference>
<name>A0AAV5ABA9_9AGAM</name>
<dbReference type="PANTHER" id="PTHR22100">
    <property type="entry name" value="WINGS APART-LIKE PROTEIN HOMOLOG"/>
    <property type="match status" value="1"/>
</dbReference>
<dbReference type="InterPro" id="IPR022771">
    <property type="entry name" value="WAPL_C"/>
</dbReference>
<feature type="compositionally biased region" description="Basic and acidic residues" evidence="2">
    <location>
        <begin position="142"/>
        <end position="158"/>
    </location>
</feature>
<evidence type="ECO:0000256" key="1">
    <source>
        <dbReference type="ARBA" id="ARBA00006854"/>
    </source>
</evidence>
<evidence type="ECO:0000256" key="2">
    <source>
        <dbReference type="SAM" id="MobiDB-lite"/>
    </source>
</evidence>
<comment type="caution">
    <text evidence="4">The sequence shown here is derived from an EMBL/GenBank/DDBJ whole genome shotgun (WGS) entry which is preliminary data.</text>
</comment>
<feature type="compositionally biased region" description="Pro residues" evidence="2">
    <location>
        <begin position="95"/>
        <end position="115"/>
    </location>
</feature>
<proteinExistence type="inferred from homology"/>
<evidence type="ECO:0000313" key="4">
    <source>
        <dbReference type="EMBL" id="GJJ10504.1"/>
    </source>
</evidence>
<evidence type="ECO:0000313" key="5">
    <source>
        <dbReference type="Proteomes" id="UP001050691"/>
    </source>
</evidence>
<sequence>MSSSKRAIEDGLPSSSSSLKRHKTEPATPPPKDLSGIFAHVVSKSVVSTPSKSLTRRMLAKSSTEPAIITSPSKTVVLDSIGSRLGHSLSLPTIPSSPPSPRSPPPLPRLSPPPSSNRTKTNIRTYSQVRSFLMPLSFKRPQTNDKSESENEDNRSRESYSALRTRFGVDHSEDNPFHVSGLNNDLSTITELRSKGESRRFLDEMGYLFEGLEPGMAASVRRSSASEIVANMCDSEFMRKAKATDFTNHVWDAITINPPDKVLDFYIAFFIALVARDKRDMESLCRKSGFFEVMNRLLRYPKENDAFRVADTRPARSAFTKPELTATLISFALKQTPISVIPADLLSFAFQQLLHELHRLRADIDAYTSKKGVLTFTADLQHIRQCLTLLDSTLMTRPMEDSFRKTLNTVHAPLVSTLAVLYGAGRCSNIQFTTLHDCLETVLRTLMTLSNLHSSWATSIGKEPRLIRHIVHEICTIVELDVQTDNKTFNDSAIDRPCLSLALLSNLVLTTDKIKDLLRETQMNSQCPQDICCILECQCELRTSVLHTLTSLFINLRIKSESNDNMFFQAHLGAVLCLLTVENPMNHKLILQDLKKENALLCSNGLKESIQSFQNFYNSDSDNDTTSAIDIQMQEQIKEACRSLCS</sequence>
<feature type="region of interest" description="Disordered" evidence="2">
    <location>
        <begin position="88"/>
        <end position="124"/>
    </location>
</feature>
<dbReference type="PANTHER" id="PTHR22100:SF13">
    <property type="entry name" value="WINGS APART-LIKE PROTEIN HOMOLOG"/>
    <property type="match status" value="1"/>
</dbReference>
<protein>
    <recommendedName>
        <fullName evidence="3">Wings apart-like protein C-terminal domain-containing protein</fullName>
    </recommendedName>
</protein>
<evidence type="ECO:0000259" key="3">
    <source>
        <dbReference type="Pfam" id="PF07814"/>
    </source>
</evidence>
<keyword evidence="5" id="KW-1185">Reference proteome</keyword>
<accession>A0AAV5ABA9</accession>
<dbReference type="EMBL" id="BPWL01000005">
    <property type="protein sequence ID" value="GJJ10504.1"/>
    <property type="molecule type" value="Genomic_DNA"/>
</dbReference>
<organism evidence="4 5">
    <name type="scientific">Clathrus columnatus</name>
    <dbReference type="NCBI Taxonomy" id="1419009"/>
    <lineage>
        <taxon>Eukaryota</taxon>
        <taxon>Fungi</taxon>
        <taxon>Dikarya</taxon>
        <taxon>Basidiomycota</taxon>
        <taxon>Agaricomycotina</taxon>
        <taxon>Agaricomycetes</taxon>
        <taxon>Phallomycetidae</taxon>
        <taxon>Phallales</taxon>
        <taxon>Clathraceae</taxon>
        <taxon>Clathrus</taxon>
    </lineage>
</organism>